<comment type="caution">
    <text evidence="7">The sequence shown here is derived from an EMBL/GenBank/DDBJ whole genome shotgun (WGS) entry which is preliminary data.</text>
</comment>
<evidence type="ECO:0000313" key="7">
    <source>
        <dbReference type="EMBL" id="GIK07605.1"/>
    </source>
</evidence>
<feature type="domain" description="FAD-binding" evidence="6">
    <location>
        <begin position="28"/>
        <end position="234"/>
    </location>
</feature>
<dbReference type="OrthoDB" id="16820at2759"/>
<dbReference type="GO" id="GO:0004497">
    <property type="term" value="F:monooxygenase activity"/>
    <property type="evidence" value="ECO:0007669"/>
    <property type="project" value="UniProtKB-KW"/>
</dbReference>
<keyword evidence="3" id="KW-0274">FAD</keyword>
<accession>A0A9P3C4D0</accession>
<evidence type="ECO:0000259" key="6">
    <source>
        <dbReference type="Pfam" id="PF01494"/>
    </source>
</evidence>
<dbReference type="PANTHER" id="PTHR13789">
    <property type="entry name" value="MONOOXYGENASE"/>
    <property type="match status" value="1"/>
</dbReference>
<keyword evidence="5" id="KW-0503">Monooxygenase</keyword>
<dbReference type="PANTHER" id="PTHR13789:SF238">
    <property type="entry name" value="PUTATIVE (AFU_ORTHOLOGUE AFUA_2G01680)-RELATED"/>
    <property type="match status" value="1"/>
</dbReference>
<dbReference type="GO" id="GO:0071949">
    <property type="term" value="F:FAD binding"/>
    <property type="evidence" value="ECO:0007669"/>
    <property type="project" value="InterPro"/>
</dbReference>
<reference evidence="7 8" key="1">
    <citation type="submission" date="2021-02" db="EMBL/GenBank/DDBJ databases">
        <title>Pan-genome distribution and transcriptional activeness of fungal secondary metabolism genes in Aspergillus section Fumigati.</title>
        <authorList>
            <person name="Takahashi H."/>
            <person name="Umemura M."/>
            <person name="Ninomiya A."/>
            <person name="Kusuya Y."/>
            <person name="Urayama S."/>
            <person name="Shimizu M."/>
            <person name="Watanabe A."/>
            <person name="Kamei K."/>
            <person name="Yaguchi T."/>
            <person name="Hagiwara D."/>
        </authorList>
    </citation>
    <scope>NUCLEOTIDE SEQUENCE [LARGE SCALE GENOMIC DNA]</scope>
    <source>
        <strain evidence="7 8">IFM 47045</strain>
    </source>
</reference>
<dbReference type="Gene3D" id="3.50.50.60">
    <property type="entry name" value="FAD/NAD(P)-binding domain"/>
    <property type="match status" value="1"/>
</dbReference>
<proteinExistence type="inferred from homology"/>
<dbReference type="PRINTS" id="PR00420">
    <property type="entry name" value="RNGMNOXGNASE"/>
</dbReference>
<evidence type="ECO:0000313" key="8">
    <source>
        <dbReference type="Proteomes" id="UP000710440"/>
    </source>
</evidence>
<dbReference type="SUPFAM" id="SSF51905">
    <property type="entry name" value="FAD/NAD(P)-binding domain"/>
    <property type="match status" value="1"/>
</dbReference>
<dbReference type="Pfam" id="PF01494">
    <property type="entry name" value="FAD_binding_3"/>
    <property type="match status" value="1"/>
</dbReference>
<name>A0A9P3C4D0_ASPVI</name>
<dbReference type="GeneID" id="66931253"/>
<organism evidence="7 8">
    <name type="scientific">Aspergillus viridinutans</name>
    <dbReference type="NCBI Taxonomy" id="75553"/>
    <lineage>
        <taxon>Eukaryota</taxon>
        <taxon>Fungi</taxon>
        <taxon>Dikarya</taxon>
        <taxon>Ascomycota</taxon>
        <taxon>Pezizomycotina</taxon>
        <taxon>Eurotiomycetes</taxon>
        <taxon>Eurotiomycetidae</taxon>
        <taxon>Eurotiales</taxon>
        <taxon>Aspergillaceae</taxon>
        <taxon>Aspergillus</taxon>
        <taxon>Aspergillus subgen. Fumigati</taxon>
    </lineage>
</organism>
<dbReference type="InterPro" id="IPR036188">
    <property type="entry name" value="FAD/NAD-bd_sf"/>
</dbReference>
<protein>
    <recommendedName>
        <fullName evidence="6">FAD-binding domain-containing protein</fullName>
    </recommendedName>
</protein>
<evidence type="ECO:0000256" key="1">
    <source>
        <dbReference type="ARBA" id="ARBA00007992"/>
    </source>
</evidence>
<dbReference type="SUPFAM" id="SSF54373">
    <property type="entry name" value="FAD-linked reductases, C-terminal domain"/>
    <property type="match status" value="1"/>
</dbReference>
<keyword evidence="4" id="KW-0560">Oxidoreductase</keyword>
<evidence type="ECO:0000256" key="5">
    <source>
        <dbReference type="ARBA" id="ARBA00023033"/>
    </source>
</evidence>
<gene>
    <name evidence="7" type="ORF">Aspvir_003271</name>
</gene>
<dbReference type="Proteomes" id="UP000710440">
    <property type="component" value="Unassembled WGS sequence"/>
</dbReference>
<dbReference type="RefSeq" id="XP_043130791.1">
    <property type="nucleotide sequence ID" value="XM_043274856.1"/>
</dbReference>
<dbReference type="InterPro" id="IPR002938">
    <property type="entry name" value="FAD-bd"/>
</dbReference>
<keyword evidence="8" id="KW-1185">Reference proteome</keyword>
<dbReference type="EMBL" id="BOPL01000014">
    <property type="protein sequence ID" value="GIK07605.1"/>
    <property type="molecule type" value="Genomic_DNA"/>
</dbReference>
<evidence type="ECO:0000256" key="4">
    <source>
        <dbReference type="ARBA" id="ARBA00023002"/>
    </source>
</evidence>
<evidence type="ECO:0000256" key="3">
    <source>
        <dbReference type="ARBA" id="ARBA00022827"/>
    </source>
</evidence>
<dbReference type="AlphaFoldDB" id="A0A9P3C4D0"/>
<sequence>MVRVLTLIIVQDVDAGALKTVEITGLHIIIVGAGLAGISAAISCALAGHSVTVLDAAKELAEVGAGLQVTPNGSRLLKIWDLPQTMWEQAAEPTRLTVHRYSGAVLAREDDFDKTIRRKYGGPFVDLHRADLQQALYKRAQQLGVKFLLNERVQNVDPAVPSLTTISGHEYNADLIVGADGLWSRTRECFLGTADPPKPTGDLAYRIVLSLDQIQEPVLRDWVSRPEVHFWIGPRSHAVGYSLRAGKMYNLVLLVPDDLPPGITKQPGNVEEMKRLFEGWDPVYAEFDGPLCIPKSMTNSIQVSLNF</sequence>
<keyword evidence="2" id="KW-0285">Flavoprotein</keyword>
<dbReference type="InterPro" id="IPR050493">
    <property type="entry name" value="FAD-dep_Monooxygenase_BioMet"/>
</dbReference>
<comment type="similarity">
    <text evidence="1">Belongs to the paxM FAD-dependent monooxygenase family.</text>
</comment>
<evidence type="ECO:0000256" key="2">
    <source>
        <dbReference type="ARBA" id="ARBA00022630"/>
    </source>
</evidence>